<evidence type="ECO:0000313" key="2">
    <source>
        <dbReference type="Proteomes" id="UP000219338"/>
    </source>
</evidence>
<sequence length="23" mass="2561">MVLYLGNPDCIIGFNQTGLHLLE</sequence>
<reference evidence="2" key="1">
    <citation type="journal article" date="2017" name="Nat. Ecol. Evol.">
        <title>Genome expansion and lineage-specific genetic innovations in the forest pathogenic fungi Armillaria.</title>
        <authorList>
            <person name="Sipos G."/>
            <person name="Prasanna A.N."/>
            <person name="Walter M.C."/>
            <person name="O'Connor E."/>
            <person name="Balint B."/>
            <person name="Krizsan K."/>
            <person name="Kiss B."/>
            <person name="Hess J."/>
            <person name="Varga T."/>
            <person name="Slot J."/>
            <person name="Riley R."/>
            <person name="Boka B."/>
            <person name="Rigling D."/>
            <person name="Barry K."/>
            <person name="Lee J."/>
            <person name="Mihaltcheva S."/>
            <person name="LaButti K."/>
            <person name="Lipzen A."/>
            <person name="Waldron R."/>
            <person name="Moloney N.M."/>
            <person name="Sperisen C."/>
            <person name="Kredics L."/>
            <person name="Vagvoelgyi C."/>
            <person name="Patrignani A."/>
            <person name="Fitzpatrick D."/>
            <person name="Nagy I."/>
            <person name="Doyle S."/>
            <person name="Anderson J.B."/>
            <person name="Grigoriev I.V."/>
            <person name="Gueldener U."/>
            <person name="Muensterkoetter M."/>
            <person name="Nagy L.G."/>
        </authorList>
    </citation>
    <scope>NUCLEOTIDE SEQUENCE [LARGE SCALE GENOMIC DNA]</scope>
    <source>
        <strain evidence="2">C18/9</strain>
    </source>
</reference>
<dbReference type="EMBL" id="FUEG01000063">
    <property type="protein sequence ID" value="SJL18588.1"/>
    <property type="molecule type" value="Genomic_DNA"/>
</dbReference>
<protein>
    <submittedName>
        <fullName evidence="1">Uncharacterized protein</fullName>
    </submittedName>
</protein>
<dbReference type="Proteomes" id="UP000219338">
    <property type="component" value="Unassembled WGS sequence"/>
</dbReference>
<keyword evidence="2" id="KW-1185">Reference proteome</keyword>
<evidence type="ECO:0000313" key="1">
    <source>
        <dbReference type="EMBL" id="SJL18588.1"/>
    </source>
</evidence>
<proteinExistence type="predicted"/>
<name>A0A284SC56_ARMOS</name>
<gene>
    <name evidence="1" type="ORF">ARMOST_22185</name>
</gene>
<accession>A0A284SC56</accession>
<dbReference type="AlphaFoldDB" id="A0A284SC56"/>
<organism evidence="1 2">
    <name type="scientific">Armillaria ostoyae</name>
    <name type="common">Armillaria root rot fungus</name>
    <dbReference type="NCBI Taxonomy" id="47428"/>
    <lineage>
        <taxon>Eukaryota</taxon>
        <taxon>Fungi</taxon>
        <taxon>Dikarya</taxon>
        <taxon>Basidiomycota</taxon>
        <taxon>Agaricomycotina</taxon>
        <taxon>Agaricomycetes</taxon>
        <taxon>Agaricomycetidae</taxon>
        <taxon>Agaricales</taxon>
        <taxon>Marasmiineae</taxon>
        <taxon>Physalacriaceae</taxon>
        <taxon>Armillaria</taxon>
    </lineage>
</organism>